<dbReference type="PRINTS" id="PR00260">
    <property type="entry name" value="CHEMTRNSDUCR"/>
</dbReference>
<dbReference type="Gene3D" id="1.10.287.950">
    <property type="entry name" value="Methyl-accepting chemotaxis protein"/>
    <property type="match status" value="1"/>
</dbReference>
<protein>
    <submittedName>
        <fullName evidence="7">HAMP domain-containing protein</fullName>
    </submittedName>
</protein>
<name>A0A6M1LMG1_9PROT</name>
<dbReference type="SMART" id="SM00283">
    <property type="entry name" value="MA"/>
    <property type="match status" value="1"/>
</dbReference>
<dbReference type="AlphaFoldDB" id="A0A6M1LMG1"/>
<comment type="similarity">
    <text evidence="2">Belongs to the methyl-accepting chemotaxis (MCP) protein family.</text>
</comment>
<keyword evidence="4" id="KW-0472">Membrane</keyword>
<dbReference type="SUPFAM" id="SSF58104">
    <property type="entry name" value="Methyl-accepting chemotaxis protein (MCP) signaling domain"/>
    <property type="match status" value="1"/>
</dbReference>
<dbReference type="InterPro" id="IPR004089">
    <property type="entry name" value="MCPsignal_dom"/>
</dbReference>
<evidence type="ECO:0000259" key="5">
    <source>
        <dbReference type="PROSITE" id="PS50111"/>
    </source>
</evidence>
<keyword evidence="4" id="KW-1133">Transmembrane helix</keyword>
<dbReference type="SUPFAM" id="SSF141371">
    <property type="entry name" value="PilZ domain-like"/>
    <property type="match status" value="1"/>
</dbReference>
<dbReference type="PROSITE" id="PS50885">
    <property type="entry name" value="HAMP"/>
    <property type="match status" value="1"/>
</dbReference>
<dbReference type="Pfam" id="PF00015">
    <property type="entry name" value="MCPsignal"/>
    <property type="match status" value="1"/>
</dbReference>
<evidence type="ECO:0000313" key="8">
    <source>
        <dbReference type="Proteomes" id="UP000475385"/>
    </source>
</evidence>
<evidence type="ECO:0000256" key="3">
    <source>
        <dbReference type="PROSITE-ProRule" id="PRU00284"/>
    </source>
</evidence>
<dbReference type="Pfam" id="PF00672">
    <property type="entry name" value="HAMP"/>
    <property type="match status" value="1"/>
</dbReference>
<evidence type="ECO:0000256" key="4">
    <source>
        <dbReference type="SAM" id="Phobius"/>
    </source>
</evidence>
<dbReference type="Gene3D" id="2.40.10.220">
    <property type="entry name" value="predicted glycosyltransferase like domains"/>
    <property type="match status" value="1"/>
</dbReference>
<dbReference type="Pfam" id="PF07238">
    <property type="entry name" value="PilZ"/>
    <property type="match status" value="1"/>
</dbReference>
<gene>
    <name evidence="7" type="ORF">G3576_14285</name>
</gene>
<dbReference type="SMART" id="SM00304">
    <property type="entry name" value="HAMP"/>
    <property type="match status" value="1"/>
</dbReference>
<reference evidence="7 8" key="2">
    <citation type="submission" date="2020-03" db="EMBL/GenBank/DDBJ databases">
        <title>Roseomonas stagni sp. nov., isolated from pond water in Japan.</title>
        <authorList>
            <person name="Furuhata K."/>
            <person name="Miyamoto H."/>
            <person name="Goto K."/>
        </authorList>
    </citation>
    <scope>NUCLEOTIDE SEQUENCE [LARGE SCALE GENOMIC DNA]</scope>
    <source>
        <strain evidence="7 8">PeD5</strain>
    </source>
</reference>
<dbReference type="PANTHER" id="PTHR32089">
    <property type="entry name" value="METHYL-ACCEPTING CHEMOTAXIS PROTEIN MCPB"/>
    <property type="match status" value="1"/>
</dbReference>
<dbReference type="Gene3D" id="6.10.340.10">
    <property type="match status" value="1"/>
</dbReference>
<feature type="domain" description="HAMP" evidence="6">
    <location>
        <begin position="208"/>
        <end position="261"/>
    </location>
</feature>
<keyword evidence="4" id="KW-0812">Transmembrane</keyword>
<sequence>MRLRLAALLPALVGLVALLALGSTGFGVLSLRQASDSLARVSHQAVEPMVHLKALSDAYAVSVVDASHKVRNGGFTWEEGAAALAEATAIIDRAWRAVSTMEISPAGAGPMADARARIGAAQRLLADVTLIVRERDAALLDQLVRERLYPAIDPLTESIGLLLDAQIADSGALVTATMQDANRNLWIAVSLLAGTLALLVGVAALIVLRVTRPITQVTAATRLLAHGRLDGAIPHGNRGDEVGELARAVIVFQNGLREADAARAAQAEARARAEADRAAALRDMAEKVEAETGRAVDLVAAQMAAIARDTQAMAETASLVATESGAVRNAAGDAQANVQTVAAATEELGASIREIVTQVTNTAQATNKAAARGQEGRESIQALAREVDRIGGVARLIAEIAGQTNLLALNATIEAARAGDAGKGFAVVANEVKALAAETAKATEEIARQVEEVTRATESTVSVVTEMADAVAEVNGAASAIAAAMEEQGAATQEIARAIALASQAAGSVNDGIIRVASQVADSGTRATQLREGAAAASEAVTGLRGKLVKVVRHAAPEVDRRSAPRFPAHIPAQLRLPNGAVRTVTVVDLSMTGCALEAGASLPPVGSPVSIQLAHPGVAFNGNAVVVGAENRLRLCFVTPDDSQRQALTQIIAAVAARQAA</sequence>
<dbReference type="EMBL" id="JAAIKB010000005">
    <property type="protein sequence ID" value="NGM21189.1"/>
    <property type="molecule type" value="Genomic_DNA"/>
</dbReference>
<accession>A0A6M1LMG1</accession>
<evidence type="ECO:0000256" key="2">
    <source>
        <dbReference type="ARBA" id="ARBA00029447"/>
    </source>
</evidence>
<proteinExistence type="inferred from homology"/>
<dbReference type="RefSeq" id="WP_164695092.1">
    <property type="nucleotide sequence ID" value="NZ_JAAIKB010000005.1"/>
</dbReference>
<dbReference type="GO" id="GO:0006935">
    <property type="term" value="P:chemotaxis"/>
    <property type="evidence" value="ECO:0007669"/>
    <property type="project" value="InterPro"/>
</dbReference>
<evidence type="ECO:0000313" key="7">
    <source>
        <dbReference type="EMBL" id="NGM21189.1"/>
    </source>
</evidence>
<dbReference type="PANTHER" id="PTHR32089:SF112">
    <property type="entry name" value="LYSOZYME-LIKE PROTEIN-RELATED"/>
    <property type="match status" value="1"/>
</dbReference>
<dbReference type="InterPro" id="IPR009875">
    <property type="entry name" value="PilZ_domain"/>
</dbReference>
<dbReference type="GO" id="GO:0016020">
    <property type="term" value="C:membrane"/>
    <property type="evidence" value="ECO:0007669"/>
    <property type="project" value="InterPro"/>
</dbReference>
<reference evidence="7 8" key="1">
    <citation type="submission" date="2020-02" db="EMBL/GenBank/DDBJ databases">
        <authorList>
            <person name="Kim H.M."/>
            <person name="Jeon C.O."/>
        </authorList>
    </citation>
    <scope>NUCLEOTIDE SEQUENCE [LARGE SCALE GENOMIC DNA]</scope>
    <source>
        <strain evidence="7 8">PeD5</strain>
    </source>
</reference>
<keyword evidence="1 3" id="KW-0807">Transducer</keyword>
<organism evidence="7 8">
    <name type="scientific">Falsiroseomonas algicola</name>
    <dbReference type="NCBI Taxonomy" id="2716930"/>
    <lineage>
        <taxon>Bacteria</taxon>
        <taxon>Pseudomonadati</taxon>
        <taxon>Pseudomonadota</taxon>
        <taxon>Alphaproteobacteria</taxon>
        <taxon>Acetobacterales</taxon>
        <taxon>Roseomonadaceae</taxon>
        <taxon>Falsiroseomonas</taxon>
    </lineage>
</organism>
<comment type="caution">
    <text evidence="7">The sequence shown here is derived from an EMBL/GenBank/DDBJ whole genome shotgun (WGS) entry which is preliminary data.</text>
</comment>
<keyword evidence="8" id="KW-1185">Reference proteome</keyword>
<evidence type="ECO:0000259" key="6">
    <source>
        <dbReference type="PROSITE" id="PS50885"/>
    </source>
</evidence>
<dbReference type="CDD" id="cd06225">
    <property type="entry name" value="HAMP"/>
    <property type="match status" value="1"/>
</dbReference>
<dbReference type="GO" id="GO:0035438">
    <property type="term" value="F:cyclic-di-GMP binding"/>
    <property type="evidence" value="ECO:0007669"/>
    <property type="project" value="InterPro"/>
</dbReference>
<dbReference type="GO" id="GO:0004888">
    <property type="term" value="F:transmembrane signaling receptor activity"/>
    <property type="evidence" value="ECO:0007669"/>
    <property type="project" value="InterPro"/>
</dbReference>
<feature type="transmembrane region" description="Helical" evidence="4">
    <location>
        <begin position="185"/>
        <end position="208"/>
    </location>
</feature>
<evidence type="ECO:0000256" key="1">
    <source>
        <dbReference type="ARBA" id="ARBA00023224"/>
    </source>
</evidence>
<dbReference type="PROSITE" id="PS50111">
    <property type="entry name" value="CHEMOTAXIS_TRANSDUC_2"/>
    <property type="match status" value="1"/>
</dbReference>
<dbReference type="InterPro" id="IPR004090">
    <property type="entry name" value="Chemotax_Me-accpt_rcpt"/>
</dbReference>
<dbReference type="GO" id="GO:0007165">
    <property type="term" value="P:signal transduction"/>
    <property type="evidence" value="ECO:0007669"/>
    <property type="project" value="UniProtKB-KW"/>
</dbReference>
<dbReference type="Proteomes" id="UP000475385">
    <property type="component" value="Unassembled WGS sequence"/>
</dbReference>
<dbReference type="InterPro" id="IPR003660">
    <property type="entry name" value="HAMP_dom"/>
</dbReference>
<feature type="domain" description="Methyl-accepting transducer" evidence="5">
    <location>
        <begin position="309"/>
        <end position="542"/>
    </location>
</feature>